<evidence type="ECO:0000313" key="4">
    <source>
        <dbReference type="Proteomes" id="UP000663193"/>
    </source>
</evidence>
<evidence type="ECO:0000256" key="2">
    <source>
        <dbReference type="SAM" id="SignalP"/>
    </source>
</evidence>
<feature type="compositionally biased region" description="Acidic residues" evidence="1">
    <location>
        <begin position="377"/>
        <end position="390"/>
    </location>
</feature>
<name>A0A7U2I3G9_PHANO</name>
<feature type="region of interest" description="Disordered" evidence="1">
    <location>
        <begin position="353"/>
        <end position="397"/>
    </location>
</feature>
<protein>
    <submittedName>
        <fullName evidence="3">Uncharacterized protein</fullName>
    </submittedName>
</protein>
<evidence type="ECO:0000256" key="1">
    <source>
        <dbReference type="SAM" id="MobiDB-lite"/>
    </source>
</evidence>
<proteinExistence type="predicted"/>
<gene>
    <name evidence="3" type="ORF">JI435_305120</name>
</gene>
<accession>A0A7U2I3G9</accession>
<keyword evidence="4" id="KW-1185">Reference proteome</keyword>
<feature type="signal peptide" evidence="2">
    <location>
        <begin position="1"/>
        <end position="18"/>
    </location>
</feature>
<dbReference type="VEuPathDB" id="FungiDB:JI435_305120"/>
<dbReference type="AlphaFoldDB" id="A0A7U2I3G9"/>
<keyword evidence="2" id="KW-0732">Signal</keyword>
<dbReference type="EMBL" id="CP069032">
    <property type="protein sequence ID" value="QRD00379.1"/>
    <property type="molecule type" value="Genomic_DNA"/>
</dbReference>
<sequence>MHVSILLTLVAWITVVVSDTSHVRQEVAVHALLTTKNSTDSTLGKSSTSHGLPKPNAAWFKQPPPVADEATWSRAVCKGTKMMAQMSYSDYDVGQLLAEPKDSVQSPWSLADLDDWGYKLYPARPVYCDYSTGGFWGISNFLQNQGITDKCSPNGKEGEWRAQGILHYDPDPEDFASPFSQEYQDPWGIDRRVTEAHFFMSVLAGAGIIAQDRQSPWESLKKLHPTDADPDELPMLQRSSDMMWIMWENTVEFSRRHELKLFLSLSIKNPETQALIQHALSDVGKELTVEPVEFKTTTPQGRALLSSANGSGFAHFLIQRKLQVGLKSIDRVLVFQGESKSKAPCLMFGVVNLSAPTPRPRDDTTKDPAAGPGSDPNDTEMTEEPDDPDLLPEGGNVGAWSLQKRSFVRVHTFRLNERGNVTLSSS</sequence>
<organism evidence="3 4">
    <name type="scientific">Phaeosphaeria nodorum (strain SN15 / ATCC MYA-4574 / FGSC 10173)</name>
    <name type="common">Glume blotch fungus</name>
    <name type="synonym">Parastagonospora nodorum</name>
    <dbReference type="NCBI Taxonomy" id="321614"/>
    <lineage>
        <taxon>Eukaryota</taxon>
        <taxon>Fungi</taxon>
        <taxon>Dikarya</taxon>
        <taxon>Ascomycota</taxon>
        <taxon>Pezizomycotina</taxon>
        <taxon>Dothideomycetes</taxon>
        <taxon>Pleosporomycetidae</taxon>
        <taxon>Pleosporales</taxon>
        <taxon>Pleosporineae</taxon>
        <taxon>Phaeosphaeriaceae</taxon>
        <taxon>Parastagonospora</taxon>
    </lineage>
</organism>
<dbReference type="Proteomes" id="UP000663193">
    <property type="component" value="Chromosome 10"/>
</dbReference>
<evidence type="ECO:0000313" key="3">
    <source>
        <dbReference type="EMBL" id="QRD00379.1"/>
    </source>
</evidence>
<dbReference type="OrthoDB" id="5337308at2759"/>
<feature type="region of interest" description="Disordered" evidence="1">
    <location>
        <begin position="38"/>
        <end position="60"/>
    </location>
</feature>
<reference evidence="4" key="1">
    <citation type="journal article" date="2021" name="BMC Genomics">
        <title>Chromosome-level genome assembly and manually-curated proteome of model necrotroph Parastagonospora nodorum Sn15 reveals a genome-wide trove of candidate effector homologs, and redundancy of virulence-related functions within an accessory chromosome.</title>
        <authorList>
            <person name="Bertazzoni S."/>
            <person name="Jones D.A.B."/>
            <person name="Phan H.T."/>
            <person name="Tan K.-C."/>
            <person name="Hane J.K."/>
        </authorList>
    </citation>
    <scope>NUCLEOTIDE SEQUENCE [LARGE SCALE GENOMIC DNA]</scope>
    <source>
        <strain evidence="4">SN15 / ATCC MYA-4574 / FGSC 10173)</strain>
    </source>
</reference>
<feature type="compositionally biased region" description="Polar residues" evidence="1">
    <location>
        <begin position="38"/>
        <end position="50"/>
    </location>
</feature>
<feature type="chain" id="PRO_5031093735" evidence="2">
    <location>
        <begin position="19"/>
        <end position="426"/>
    </location>
</feature>